<feature type="domain" description="tRNA(Ile)-lysidine/2-thiocytidine synthase N-terminal" evidence="3">
    <location>
        <begin position="24"/>
        <end position="196"/>
    </location>
</feature>
<dbReference type="RefSeq" id="WP_035377238.1">
    <property type="nucleotide sequence ID" value="NZ_AZQP01000001.1"/>
</dbReference>
<keyword evidence="2" id="KW-0067">ATP-binding</keyword>
<feature type="binding site" evidence="2">
    <location>
        <position position="134"/>
    </location>
    <ligand>
        <name>ATP</name>
        <dbReference type="ChEBI" id="CHEBI:30616"/>
    </ligand>
</feature>
<reference evidence="4 5" key="1">
    <citation type="journal article" date="2014" name="Genome Announc.">
        <title>Draft Genome Sequence of Fervidicella metallireducens Strain AeBT, an Iron-Reducing Thermoanaerobe from the Great Artesian Basin.</title>
        <authorList>
            <person name="Patel B.K."/>
        </authorList>
    </citation>
    <scope>NUCLEOTIDE SEQUENCE [LARGE SCALE GENOMIC DNA]</scope>
    <source>
        <strain evidence="4 5">AeB</strain>
    </source>
</reference>
<dbReference type="Gene3D" id="3.40.50.620">
    <property type="entry name" value="HUPs"/>
    <property type="match status" value="1"/>
</dbReference>
<dbReference type="Proteomes" id="UP000019681">
    <property type="component" value="Unassembled WGS sequence"/>
</dbReference>
<dbReference type="EMBL" id="AZQP01000001">
    <property type="protein sequence ID" value="EYE89836.1"/>
    <property type="molecule type" value="Genomic_DNA"/>
</dbReference>
<dbReference type="GO" id="GO:0008033">
    <property type="term" value="P:tRNA processing"/>
    <property type="evidence" value="ECO:0007669"/>
    <property type="project" value="InterPro"/>
</dbReference>
<evidence type="ECO:0000259" key="3">
    <source>
        <dbReference type="Pfam" id="PF01171"/>
    </source>
</evidence>
<name>A0A017RZ19_9CLOT</name>
<gene>
    <name evidence="4" type="ORF">Q428_00695</name>
</gene>
<keyword evidence="5" id="KW-1185">Reference proteome</keyword>
<evidence type="ECO:0000256" key="2">
    <source>
        <dbReference type="PIRSR" id="PIRSR004976-51"/>
    </source>
</evidence>
<dbReference type="InterPro" id="IPR014729">
    <property type="entry name" value="Rossmann-like_a/b/a_fold"/>
</dbReference>
<dbReference type="CDD" id="cd24138">
    <property type="entry name" value="TtcA-like"/>
    <property type="match status" value="1"/>
</dbReference>
<evidence type="ECO:0000256" key="1">
    <source>
        <dbReference type="ARBA" id="ARBA00022679"/>
    </source>
</evidence>
<dbReference type="OrthoDB" id="9801054at2"/>
<feature type="binding site" evidence="2">
    <location>
        <position position="59"/>
    </location>
    <ligand>
        <name>ATP</name>
        <dbReference type="ChEBI" id="CHEBI:30616"/>
    </ligand>
</feature>
<dbReference type="PANTHER" id="PTHR43686">
    <property type="entry name" value="SULFURTRANSFERASE-RELATED"/>
    <property type="match status" value="1"/>
</dbReference>
<dbReference type="GO" id="GO:0005524">
    <property type="term" value="F:ATP binding"/>
    <property type="evidence" value="ECO:0007669"/>
    <property type="project" value="UniProtKB-KW"/>
</dbReference>
<dbReference type="AlphaFoldDB" id="A0A017RZ19"/>
<feature type="binding site" evidence="2">
    <location>
        <position position="33"/>
    </location>
    <ligand>
        <name>ATP</name>
        <dbReference type="ChEBI" id="CHEBI:30616"/>
    </ligand>
</feature>
<dbReference type="SUPFAM" id="SSF52402">
    <property type="entry name" value="Adenine nucleotide alpha hydrolases-like"/>
    <property type="match status" value="1"/>
</dbReference>
<dbReference type="STRING" id="1403537.Q428_00695"/>
<evidence type="ECO:0000313" key="5">
    <source>
        <dbReference type="Proteomes" id="UP000019681"/>
    </source>
</evidence>
<keyword evidence="1" id="KW-0808">Transferase</keyword>
<dbReference type="PANTHER" id="PTHR43686:SF1">
    <property type="entry name" value="AMINOTRAN_5 DOMAIN-CONTAINING PROTEIN"/>
    <property type="match status" value="1"/>
</dbReference>
<feature type="binding site" evidence="2">
    <location>
        <position position="129"/>
    </location>
    <ligand>
        <name>ATP</name>
        <dbReference type="ChEBI" id="CHEBI:30616"/>
    </ligand>
</feature>
<evidence type="ECO:0000313" key="4">
    <source>
        <dbReference type="EMBL" id="EYE89836.1"/>
    </source>
</evidence>
<dbReference type="PIRSF" id="PIRSF004976">
    <property type="entry name" value="ATPase_YdaO"/>
    <property type="match status" value="1"/>
</dbReference>
<dbReference type="InterPro" id="IPR011063">
    <property type="entry name" value="TilS/TtcA_N"/>
</dbReference>
<sequence length="252" mass="28415">MKQILSKLRRAIQDFNMIQDGDRIAVGLSGGKDSTLLLLALNQYRKFSPQKFELCAVTISMGLEGYDPSPLIELCKKEDITYKIIDTQIGEILFNVRKEKNPCSLCAKMRRGVLHDAAKELGCNKVALGHHSNDAIETFLMSLLYEGRINTFSPVTYLSIKDLYLIRPMVYVSEKDIIGTVNKLNLPIVKNPCPANGHTQRQYMKDLVKQIKLDIPQAEDNILGALMNIEQLNIWDKSKISSLCNGINKDEN</sequence>
<dbReference type="InterPro" id="IPR035107">
    <property type="entry name" value="tRNA_thiolation_TtcA_Ctu1"/>
</dbReference>
<organism evidence="4 5">
    <name type="scientific">Fervidicella metallireducens AeB</name>
    <dbReference type="NCBI Taxonomy" id="1403537"/>
    <lineage>
        <taxon>Bacteria</taxon>
        <taxon>Bacillati</taxon>
        <taxon>Bacillota</taxon>
        <taxon>Clostridia</taxon>
        <taxon>Eubacteriales</taxon>
        <taxon>Clostridiaceae</taxon>
        <taxon>Fervidicella</taxon>
    </lineage>
</organism>
<keyword evidence="2" id="KW-0547">Nucleotide-binding</keyword>
<accession>A0A017RZ19</accession>
<proteinExistence type="predicted"/>
<comment type="caution">
    <text evidence="4">The sequence shown here is derived from an EMBL/GenBank/DDBJ whole genome shotgun (WGS) entry which is preliminary data.</text>
</comment>
<feature type="binding site" evidence="2">
    <location>
        <begin position="27"/>
        <end position="29"/>
    </location>
    <ligand>
        <name>ATP</name>
        <dbReference type="ChEBI" id="CHEBI:30616"/>
    </ligand>
</feature>
<dbReference type="Pfam" id="PF01171">
    <property type="entry name" value="ATP_bind_3"/>
    <property type="match status" value="1"/>
</dbReference>
<dbReference type="GO" id="GO:0016740">
    <property type="term" value="F:transferase activity"/>
    <property type="evidence" value="ECO:0007669"/>
    <property type="project" value="UniProtKB-KW"/>
</dbReference>
<protein>
    <submittedName>
        <fullName evidence="4">ATPase</fullName>
    </submittedName>
</protein>